<dbReference type="EMBL" id="BK016184">
    <property type="protein sequence ID" value="DAG00963.1"/>
    <property type="molecule type" value="Genomic_DNA"/>
</dbReference>
<reference evidence="1" key="1">
    <citation type="journal article" date="2021" name="Proc. Natl. Acad. Sci. U.S.A.">
        <title>A Catalog of Tens of Thousands of Viruses from Human Metagenomes Reveals Hidden Associations with Chronic Diseases.</title>
        <authorList>
            <person name="Tisza M.J."/>
            <person name="Buck C.B."/>
        </authorList>
    </citation>
    <scope>NUCLEOTIDE SEQUENCE</scope>
    <source>
        <strain evidence="1">CtelJ1</strain>
    </source>
</reference>
<proteinExistence type="predicted"/>
<protein>
    <submittedName>
        <fullName evidence="1">Uncharacterized protein</fullName>
    </submittedName>
</protein>
<organism evidence="1">
    <name type="scientific">CrAss-like virus sp. ctelJ1</name>
    <dbReference type="NCBI Taxonomy" id="2825838"/>
    <lineage>
        <taxon>Viruses</taxon>
        <taxon>Duplodnaviria</taxon>
        <taxon>Heunggongvirae</taxon>
        <taxon>Uroviricota</taxon>
        <taxon>Caudoviricetes</taxon>
        <taxon>Crassvirales</taxon>
    </lineage>
</organism>
<sequence length="180" mass="19146">MSVVRAGLCAGQFDLFGDELFAVAGCAGSLDDFAFQDGEVSVGCYRALGFVGVAGDLPDGETRRLIDIDWDARKFDALCTECVCACVEVVAGLRGTSVAQCETCHNSDDLAVNGAIQPYQQAAYETLTLVVCNCCTPLKSIVGLLVSKVASDWGEAKAPRGWVPNREQRGGVVREYPILV</sequence>
<evidence type="ECO:0000313" key="1">
    <source>
        <dbReference type="EMBL" id="DAG00963.1"/>
    </source>
</evidence>
<accession>A0A8S5V2W4</accession>
<name>A0A8S5V2W4_9CAUD</name>